<dbReference type="STRING" id="52442.SAMN05421880_1402"/>
<dbReference type="AlphaFoldDB" id="A0A1I4U7H4"/>
<gene>
    <name evidence="1" type="ORF">SAMN05421880_1402</name>
</gene>
<dbReference type="EMBL" id="FOUF01000040">
    <property type="protein sequence ID" value="SFM84928.1"/>
    <property type="molecule type" value="Genomic_DNA"/>
</dbReference>
<proteinExistence type="predicted"/>
<organism evidence="1 2">
    <name type="scientific">Nitrosomonas nitrosa</name>
    <dbReference type="NCBI Taxonomy" id="52442"/>
    <lineage>
        <taxon>Bacteria</taxon>
        <taxon>Pseudomonadati</taxon>
        <taxon>Pseudomonadota</taxon>
        <taxon>Betaproteobacteria</taxon>
        <taxon>Nitrosomonadales</taxon>
        <taxon>Nitrosomonadaceae</taxon>
        <taxon>Nitrosomonas</taxon>
    </lineage>
</organism>
<sequence length="183" mass="20829">MSDIEILNQLIKDSAKVQLNLTNGKNQLKLEDLQSNTSIAISGVPDDTVVIKADIFRSPDSIFNGTKGECKRADFIVVADDGKKKVIICIEMKACRDSEKEIIQQLMGARCFINYCKEIGKEFWNQKNFLDGYAYRFVSINHISIPKNKTRIDRNSELHDRPDRMLKISSPHRLEFNHLAGKG</sequence>
<evidence type="ECO:0000313" key="2">
    <source>
        <dbReference type="Proteomes" id="UP000199561"/>
    </source>
</evidence>
<dbReference type="RefSeq" id="WP_090672186.1">
    <property type="nucleotide sequence ID" value="NZ_FOUF01000040.1"/>
</dbReference>
<reference evidence="1 2" key="1">
    <citation type="submission" date="2016-10" db="EMBL/GenBank/DDBJ databases">
        <authorList>
            <person name="de Groot N.N."/>
        </authorList>
    </citation>
    <scope>NUCLEOTIDE SEQUENCE [LARGE SCALE GENOMIC DNA]</scope>
    <source>
        <strain evidence="1 2">Nm146</strain>
    </source>
</reference>
<evidence type="ECO:0000313" key="1">
    <source>
        <dbReference type="EMBL" id="SFM84928.1"/>
    </source>
</evidence>
<keyword evidence="2" id="KW-1185">Reference proteome</keyword>
<name>A0A1I4U7H4_9PROT</name>
<accession>A0A1I4U7H4</accession>
<protein>
    <submittedName>
        <fullName evidence="1">Uncharacterized protein</fullName>
    </submittedName>
</protein>
<dbReference type="Proteomes" id="UP000199561">
    <property type="component" value="Unassembled WGS sequence"/>
</dbReference>